<keyword evidence="4" id="KW-0853">WD repeat</keyword>
<feature type="compositionally biased region" description="Low complexity" evidence="5">
    <location>
        <begin position="504"/>
        <end position="516"/>
    </location>
</feature>
<accession>S7QNE7</accession>
<feature type="compositionally biased region" description="Acidic residues" evidence="5">
    <location>
        <begin position="707"/>
        <end position="759"/>
    </location>
</feature>
<dbReference type="Gene3D" id="2.130.10.10">
    <property type="entry name" value="YVTN repeat-like/Quinoprotein amine dehydrogenase"/>
    <property type="match status" value="2"/>
</dbReference>
<keyword evidence="8" id="KW-1185">Reference proteome</keyword>
<dbReference type="GeneID" id="19303353"/>
<dbReference type="PROSITE" id="PS50082">
    <property type="entry name" value="WD_REPEATS_2"/>
    <property type="match status" value="2"/>
</dbReference>
<sequence>MSSLPTKSKKNRVKPPKSRPAGTSAISHPVVEDASNLNALSRFSPRGDLFALVSLSVDKHRLRVYNTSTGNAAAESIIDSARVTALCWCAHIQSGPEGEAEALPPNKKRRKKRSSQIGSAASDGSGSQGEQIVALGLADGTLQFFSPKHARVIWTLSHPTCSSPILDISINEDDGSIWTSSADGNIRRWDAQQKTMTASYKYNDRTPYPCLAIRPGVPEDNHAHVLAANYGIHLLLVPTSDDDITTESSGLDEVASFTGHASPVTCLLWDSKQRFVSMAERDRHVYVWDTLDEPPEDENISSTGKPAASIPLDSDARVIALSASPTRIDAAPQNLLTLSASGKISLFSIPPEITSLRSNSKHKVPTLEPLSNISISSKRSDAHADTINASFIPSEEGRIRVVRLVGGVRPIFSVVDYLDESGNFKQSISIVSDDAVLESAAHASTNGVVNKRYNERSSIAVASGVDLGQDASMDDLPVRELDGDLDVNVAELSLGERLTALSGADDAAAPGSASDSENPAAGPESRSRTGKRDDPFHIVPANSLTRTLIQALHSSDSPLLETCLAHSDNVLIRNTVQRLPPQLAVPLLNACVERLSRGPRANNMKGGGGGASAQRGMALITWVKSVLTIHSGHLMTMPDLVARLSGLHTTVASRLSLHESLLLLNGRLDMVLSQVEMRSSAAPAPVAARKRSQGANKEKAVKRYVEGESDEADDQMDVEVESGDDAGSIEDVELGGESEDEEDDDEDEGQADSESDEEGGPTSNGFIDDEAEEDFEEDEEDDYSE</sequence>
<feature type="region of interest" description="Disordered" evidence="5">
    <location>
        <begin position="1"/>
        <end position="28"/>
    </location>
</feature>
<dbReference type="SUPFAM" id="SSF50978">
    <property type="entry name" value="WD40 repeat-like"/>
    <property type="match status" value="1"/>
</dbReference>
<feature type="compositionally biased region" description="Low complexity" evidence="5">
    <location>
        <begin position="115"/>
        <end position="127"/>
    </location>
</feature>
<dbReference type="HOGENOM" id="CLU_009770_0_0_1"/>
<keyword evidence="2" id="KW-0539">Nucleus</keyword>
<feature type="region of interest" description="Disordered" evidence="5">
    <location>
        <begin position="679"/>
        <end position="785"/>
    </location>
</feature>
<dbReference type="eggNOG" id="KOG4547">
    <property type="taxonomic scope" value="Eukaryota"/>
</dbReference>
<dbReference type="PANTHER" id="PTHR44267">
    <property type="entry name" value="WD REPEAT-CONTAINING PROTEIN 43"/>
    <property type="match status" value="1"/>
</dbReference>
<dbReference type="AlphaFoldDB" id="S7QNE7"/>
<evidence type="ECO:0000256" key="2">
    <source>
        <dbReference type="ARBA" id="ARBA00023242"/>
    </source>
</evidence>
<feature type="repeat" description="WD" evidence="4">
    <location>
        <begin position="257"/>
        <end position="289"/>
    </location>
</feature>
<feature type="compositionally biased region" description="Basic and acidic residues" evidence="5">
    <location>
        <begin position="696"/>
        <end position="706"/>
    </location>
</feature>
<dbReference type="Pfam" id="PF00400">
    <property type="entry name" value="WD40"/>
    <property type="match status" value="1"/>
</dbReference>
<dbReference type="PROSITE" id="PS50294">
    <property type="entry name" value="WD_REPEATS_REGION"/>
    <property type="match status" value="1"/>
</dbReference>
<proteinExistence type="inferred from homology"/>
<dbReference type="InterPro" id="IPR007148">
    <property type="entry name" value="SSU_processome_Utp12"/>
</dbReference>
<feature type="domain" description="Small-subunit processome Utp12" evidence="6">
    <location>
        <begin position="556"/>
        <end position="673"/>
    </location>
</feature>
<dbReference type="OrthoDB" id="30195at2759"/>
<dbReference type="SMART" id="SM00320">
    <property type="entry name" value="WD40"/>
    <property type="match status" value="3"/>
</dbReference>
<feature type="region of interest" description="Disordered" evidence="5">
    <location>
        <begin position="97"/>
        <end position="127"/>
    </location>
</feature>
<dbReference type="InterPro" id="IPR001680">
    <property type="entry name" value="WD40_rpt"/>
</dbReference>
<comment type="subcellular location">
    <subcellularLocation>
        <location evidence="1">Nucleus</location>
    </subcellularLocation>
</comment>
<feature type="compositionally biased region" description="Basic and acidic residues" evidence="5">
    <location>
        <begin position="525"/>
        <end position="536"/>
    </location>
</feature>
<reference evidence="7 8" key="1">
    <citation type="journal article" date="2012" name="Science">
        <title>The Paleozoic origin of enzymatic lignin decomposition reconstructed from 31 fungal genomes.</title>
        <authorList>
            <person name="Floudas D."/>
            <person name="Binder M."/>
            <person name="Riley R."/>
            <person name="Barry K."/>
            <person name="Blanchette R.A."/>
            <person name="Henrissat B."/>
            <person name="Martinez A.T."/>
            <person name="Otillar R."/>
            <person name="Spatafora J.W."/>
            <person name="Yadav J.S."/>
            <person name="Aerts A."/>
            <person name="Benoit I."/>
            <person name="Boyd A."/>
            <person name="Carlson A."/>
            <person name="Copeland A."/>
            <person name="Coutinho P.M."/>
            <person name="de Vries R.P."/>
            <person name="Ferreira P."/>
            <person name="Findley K."/>
            <person name="Foster B."/>
            <person name="Gaskell J."/>
            <person name="Glotzer D."/>
            <person name="Gorecki P."/>
            <person name="Heitman J."/>
            <person name="Hesse C."/>
            <person name="Hori C."/>
            <person name="Igarashi K."/>
            <person name="Jurgens J.A."/>
            <person name="Kallen N."/>
            <person name="Kersten P."/>
            <person name="Kohler A."/>
            <person name="Kuees U."/>
            <person name="Kumar T.K.A."/>
            <person name="Kuo A."/>
            <person name="LaButti K."/>
            <person name="Larrondo L.F."/>
            <person name="Lindquist E."/>
            <person name="Ling A."/>
            <person name="Lombard V."/>
            <person name="Lucas S."/>
            <person name="Lundell T."/>
            <person name="Martin R."/>
            <person name="McLaughlin D.J."/>
            <person name="Morgenstern I."/>
            <person name="Morin E."/>
            <person name="Murat C."/>
            <person name="Nagy L.G."/>
            <person name="Nolan M."/>
            <person name="Ohm R.A."/>
            <person name="Patyshakuliyeva A."/>
            <person name="Rokas A."/>
            <person name="Ruiz-Duenas F.J."/>
            <person name="Sabat G."/>
            <person name="Salamov A."/>
            <person name="Samejima M."/>
            <person name="Schmutz J."/>
            <person name="Slot J.C."/>
            <person name="St John F."/>
            <person name="Stenlid J."/>
            <person name="Sun H."/>
            <person name="Sun S."/>
            <person name="Syed K."/>
            <person name="Tsang A."/>
            <person name="Wiebenga A."/>
            <person name="Young D."/>
            <person name="Pisabarro A."/>
            <person name="Eastwood D.C."/>
            <person name="Martin F."/>
            <person name="Cullen D."/>
            <person name="Grigoriev I.V."/>
            <person name="Hibbett D.S."/>
        </authorList>
    </citation>
    <scope>NUCLEOTIDE SEQUENCE [LARGE SCALE GENOMIC DNA]</scope>
    <source>
        <strain evidence="7 8">ATCC 11539</strain>
    </source>
</reference>
<evidence type="ECO:0000259" key="6">
    <source>
        <dbReference type="Pfam" id="PF04003"/>
    </source>
</evidence>
<dbReference type="STRING" id="670483.S7QNE7"/>
<protein>
    <submittedName>
        <fullName evidence="7">NUC189-domain-containing protein</fullName>
    </submittedName>
</protein>
<evidence type="ECO:0000256" key="4">
    <source>
        <dbReference type="PROSITE-ProRule" id="PRU00221"/>
    </source>
</evidence>
<dbReference type="KEGG" id="gtr:GLOTRDRAFT_135610"/>
<dbReference type="GO" id="GO:0000462">
    <property type="term" value="P:maturation of SSU-rRNA from tricistronic rRNA transcript (SSU-rRNA, 5.8S rRNA, LSU-rRNA)"/>
    <property type="evidence" value="ECO:0007669"/>
    <property type="project" value="TreeGrafter"/>
</dbReference>
<feature type="compositionally biased region" description="Acidic residues" evidence="5">
    <location>
        <begin position="767"/>
        <end position="785"/>
    </location>
</feature>
<dbReference type="GO" id="GO:0032040">
    <property type="term" value="C:small-subunit processome"/>
    <property type="evidence" value="ECO:0007669"/>
    <property type="project" value="UniProtKB-ARBA"/>
</dbReference>
<dbReference type="OMA" id="CEHAVNP"/>
<feature type="compositionally biased region" description="Basic residues" evidence="5">
    <location>
        <begin position="7"/>
        <end position="17"/>
    </location>
</feature>
<dbReference type="Pfam" id="PF04003">
    <property type="entry name" value="Utp12"/>
    <property type="match status" value="1"/>
</dbReference>
<feature type="repeat" description="WD" evidence="4">
    <location>
        <begin position="162"/>
        <end position="199"/>
    </location>
</feature>
<dbReference type="InterPro" id="IPR052414">
    <property type="entry name" value="U3_snoRNA-assoc_WDR"/>
</dbReference>
<dbReference type="Proteomes" id="UP000030669">
    <property type="component" value="Unassembled WGS sequence"/>
</dbReference>
<dbReference type="InterPro" id="IPR036322">
    <property type="entry name" value="WD40_repeat_dom_sf"/>
</dbReference>
<gene>
    <name evidence="7" type="ORF">GLOTRDRAFT_135610</name>
</gene>
<name>S7QNE7_GLOTA</name>
<dbReference type="InterPro" id="IPR015943">
    <property type="entry name" value="WD40/YVTN_repeat-like_dom_sf"/>
</dbReference>
<dbReference type="PANTHER" id="PTHR44267:SF1">
    <property type="entry name" value="WD REPEAT-CONTAINING PROTEIN 43"/>
    <property type="match status" value="1"/>
</dbReference>
<dbReference type="RefSeq" id="XP_007861308.1">
    <property type="nucleotide sequence ID" value="XM_007863117.1"/>
</dbReference>
<evidence type="ECO:0000313" key="8">
    <source>
        <dbReference type="Proteomes" id="UP000030669"/>
    </source>
</evidence>
<organism evidence="7 8">
    <name type="scientific">Gloeophyllum trabeum (strain ATCC 11539 / FP-39264 / Madison 617)</name>
    <name type="common">Brown rot fungus</name>
    <dbReference type="NCBI Taxonomy" id="670483"/>
    <lineage>
        <taxon>Eukaryota</taxon>
        <taxon>Fungi</taxon>
        <taxon>Dikarya</taxon>
        <taxon>Basidiomycota</taxon>
        <taxon>Agaricomycotina</taxon>
        <taxon>Agaricomycetes</taxon>
        <taxon>Gloeophyllales</taxon>
        <taxon>Gloeophyllaceae</taxon>
        <taxon>Gloeophyllum</taxon>
    </lineage>
</organism>
<evidence type="ECO:0000256" key="3">
    <source>
        <dbReference type="ARBA" id="ARBA00038335"/>
    </source>
</evidence>
<evidence type="ECO:0000313" key="7">
    <source>
        <dbReference type="EMBL" id="EPQ61046.1"/>
    </source>
</evidence>
<evidence type="ECO:0000256" key="5">
    <source>
        <dbReference type="SAM" id="MobiDB-lite"/>
    </source>
</evidence>
<feature type="region of interest" description="Disordered" evidence="5">
    <location>
        <begin position="504"/>
        <end position="537"/>
    </location>
</feature>
<dbReference type="EMBL" id="KB469296">
    <property type="protein sequence ID" value="EPQ61046.1"/>
    <property type="molecule type" value="Genomic_DNA"/>
</dbReference>
<comment type="similarity">
    <text evidence="3">Belongs to the UTP5 family.</text>
</comment>
<evidence type="ECO:0000256" key="1">
    <source>
        <dbReference type="ARBA" id="ARBA00004123"/>
    </source>
</evidence>